<feature type="compositionally biased region" description="Polar residues" evidence="7">
    <location>
        <begin position="858"/>
        <end position="918"/>
    </location>
</feature>
<dbReference type="GO" id="GO:0003682">
    <property type="term" value="F:chromatin binding"/>
    <property type="evidence" value="ECO:0007669"/>
    <property type="project" value="TreeGrafter"/>
</dbReference>
<dbReference type="InterPro" id="IPR000330">
    <property type="entry name" value="SNF2_N"/>
</dbReference>
<feature type="region of interest" description="Disordered" evidence="7">
    <location>
        <begin position="133"/>
        <end position="185"/>
    </location>
</feature>
<keyword evidence="10" id="KW-0347">Helicase</keyword>
<feature type="compositionally biased region" description="Basic and acidic residues" evidence="7">
    <location>
        <begin position="838"/>
        <end position="854"/>
    </location>
</feature>
<evidence type="ECO:0000256" key="4">
    <source>
        <dbReference type="ARBA" id="ARBA00022801"/>
    </source>
</evidence>
<evidence type="ECO:0000256" key="5">
    <source>
        <dbReference type="ARBA" id="ARBA00022840"/>
    </source>
</evidence>
<dbReference type="InterPro" id="IPR038718">
    <property type="entry name" value="SNF2-like_sf"/>
</dbReference>
<dbReference type="GO" id="GO:0042393">
    <property type="term" value="F:histone binding"/>
    <property type="evidence" value="ECO:0007669"/>
    <property type="project" value="TreeGrafter"/>
</dbReference>
<dbReference type="GO" id="GO:0005634">
    <property type="term" value="C:nucleus"/>
    <property type="evidence" value="ECO:0007669"/>
    <property type="project" value="UniProtKB-SubCell"/>
</dbReference>
<dbReference type="GO" id="GO:0140658">
    <property type="term" value="F:ATP-dependent chromatin remodeler activity"/>
    <property type="evidence" value="ECO:0007669"/>
    <property type="project" value="TreeGrafter"/>
</dbReference>
<evidence type="ECO:0000259" key="8">
    <source>
        <dbReference type="PROSITE" id="PS51192"/>
    </source>
</evidence>
<evidence type="ECO:0000256" key="6">
    <source>
        <dbReference type="ARBA" id="ARBA00023242"/>
    </source>
</evidence>
<proteinExistence type="predicted"/>
<feature type="region of interest" description="Disordered" evidence="7">
    <location>
        <begin position="1768"/>
        <end position="1791"/>
    </location>
</feature>
<feature type="compositionally biased region" description="Acidic residues" evidence="7">
    <location>
        <begin position="805"/>
        <end position="815"/>
    </location>
</feature>
<keyword evidence="2" id="KW-0677">Repeat</keyword>
<feature type="domain" description="Helicase C-terminal" evidence="9">
    <location>
        <begin position="980"/>
        <end position="1135"/>
    </location>
</feature>
<feature type="region of interest" description="Disordered" evidence="7">
    <location>
        <begin position="797"/>
        <end position="942"/>
    </location>
</feature>
<evidence type="ECO:0000256" key="1">
    <source>
        <dbReference type="ARBA" id="ARBA00004123"/>
    </source>
</evidence>
<dbReference type="InterPro" id="IPR027417">
    <property type="entry name" value="P-loop_NTPase"/>
</dbReference>
<dbReference type="Gene3D" id="2.40.50.40">
    <property type="match status" value="1"/>
</dbReference>
<protein>
    <submittedName>
        <fullName evidence="10">Putative helicase</fullName>
    </submittedName>
</protein>
<name>A0A4Q9L112_9MICR</name>
<dbReference type="GO" id="GO:0005524">
    <property type="term" value="F:ATP binding"/>
    <property type="evidence" value="ECO:0007669"/>
    <property type="project" value="UniProtKB-KW"/>
</dbReference>
<evidence type="ECO:0000256" key="2">
    <source>
        <dbReference type="ARBA" id="ARBA00022737"/>
    </source>
</evidence>
<comment type="caution">
    <text evidence="10">The sequence shown here is derived from an EMBL/GenBank/DDBJ whole genome shotgun (WGS) entry which is preliminary data.</text>
</comment>
<sequence>MTSTASTNSDQSEETSISSDSVSFHSSSSPQPSYGLPTLKKRGRPRKSQCSNPALYNSPLGYNYNPRSQYLYRQVSSYPYPYPSSMGHSNPSYYGNIFHNTPYQYNYPPMYNNTPYNTPYRFPPYYSPYPNYQIRPPPTPPTHTTTPPHHQNPTTPTPTHPQPKKYIPVSPVRGRPKRTRKSAYIPSQPPLKIQEEEEIELEQISDTSSDIEKLLSHNPSQDTYLVKYKNKSYIHCSWVSKNTILQTRSGSIKIRRFRPKNIPFDPEYLIVEKILLFEDTRCLIKWKKLSHELSTFEETEKVKNCENYTSALTEYNRRVEKAIKIKRSRNNRYESNIDNRIDSRYESNISNRIDSNIDNRIDSNLNDNNLNNNLYNTNDTNNNLYNTNNTINNLYNTNLNNIPNTIPNNNTINTNAFSYKPVNYRPPRDEMLRFEKSPSFKNNNTLRDYQLEGLNWLLNRWYHRQSCIMADEMGLGKTVQSVVFTNTIHTIHKNPGPYLIVAPLSTIIHWEREYLCWTDLRVLVYHGSASGRDVIRNYEFFYKEDITLPLFDILITTYEMCMSGLNHLKDINFCVGIFDEAHRLKNINSKASISVRELNIDYRILLSGTPLQNNLGELWSLLNFIDPYKYDDCTHFLMTYTMNKSEDVERLQSVLKTLMLRRMKDDVEKSIPVKEETIVEVELTMIQKRFYRAIVEKNIEFLRKGDNAPNLLNAMMELRKCCIHPYLILGAEEKILGEWIYKQRSKVVEVEGSVGKGMLEGSVGKGMLGSVSDKGILWGGVGKSMLEGSVGKGMLEGVSDKGIDEEGLSDEDSELEGVNISTNKQQGVSDNDSELEGVIDKDSRLEGVRDKDNELEGVNNSTYNQDPVNTNTYNQDPVTTNTYNQDPVTTNTYKQDPVTTNTYNQDPVNNSTYNQDPVTTNTNTTNTNTTNTNTTNTNTNNTITRSVPVLENNTFTSLLQQIPLDEYYKIMIQSSGKMVLLDKLLAKLKGSHKVLIFSQMTRCLDLLGEYLNFRKYKYERIDGSVRGECRQEAIDRFCNKDSDVFVFLLCTRAGGVGINLTAADTVIIFDSDWNPQNDLQAQARCHRIGQLNEVKVYRLVTRNTYEREMFDKAGLKLGLDKAILQRLSYENKPSLKYKDSIELLLRKGAYGVLMENDEISVKFCEEDIDQILERRSKVVKHDNLYEGGNIFSKASFFVEEEIDDPDFWDNLVNKKKSEENEGRIKRQIRRLGREGVSCSEVEEIDRMIKEIEERINRIGGDIEGGVMGGDLVGGVNTSREVEGVNTSSREVGGIGGVNTSKEEGVNNDIDEQHPVNTNTNTLHPVNTNTNTPTPNTTIDFTSLVFLTVLRKGVNSLSTLKYPSDPIPYLNFCISHCLEKVENKMKEDYSLHMDGYIKGEKKGEIGNCDVVGSDVVGSDVVGSNNSNVNSNNNKSINNSNTNTNNHPSNNNHPNNPPNTTNIFDRFGNRFLLRVQVVVILGILMKCEGLGFVEKWRGWSYEDDKRLVNWVLTNGYDNYPCNVVGSSRRNGFSISGKGGREEGNNIGVNNTSTNINTTTTNNPSTVTNPSITNTITTNISNITPTIPKNKDKSIFRGKSEDELNARIRKIILSLNKKINENKEEDNDLEILEIILNYGRVSEKNKENYYKSLENILEGKELEGKLEKVESVIDKSFKKRRKREEKDEKMCYRVKMFDKLNEMCDKGSIPSVRKSSGLPRKWSSEYDKEMVDVLVRGGFKGVEERFCIGEDVIVRRVEALIKAYGNKEESNSEDIRVSSKEESNSEDIRVSSKEESNSEEVECYSIRVSSKEESNSEEVECYSIRVGIRLDNKTIRLVDYKTSDVSLRVSSDEEDKVLISYEEVCYFTYQLKGCYSRCYNTDQLKGCYITYIFSMW</sequence>
<dbReference type="PANTHER" id="PTHR45623">
    <property type="entry name" value="CHROMODOMAIN-HELICASE-DNA-BINDING PROTEIN 3-RELATED-RELATED"/>
    <property type="match status" value="1"/>
</dbReference>
<accession>A0A4Q9L112</accession>
<keyword evidence="6" id="KW-0539">Nucleus</keyword>
<dbReference type="Gene3D" id="3.40.50.300">
    <property type="entry name" value="P-loop containing nucleotide triphosphate hydrolases"/>
    <property type="match status" value="1"/>
</dbReference>
<keyword evidence="5" id="KW-0067">ATP-binding</keyword>
<dbReference type="SMART" id="SM00490">
    <property type="entry name" value="HELICc"/>
    <property type="match status" value="1"/>
</dbReference>
<dbReference type="GO" id="GO:0016887">
    <property type="term" value="F:ATP hydrolysis activity"/>
    <property type="evidence" value="ECO:0007669"/>
    <property type="project" value="TreeGrafter"/>
</dbReference>
<dbReference type="GO" id="GO:0004386">
    <property type="term" value="F:helicase activity"/>
    <property type="evidence" value="ECO:0007669"/>
    <property type="project" value="UniProtKB-KW"/>
</dbReference>
<comment type="subcellular location">
    <subcellularLocation>
        <location evidence="1">Nucleus</location>
    </subcellularLocation>
</comment>
<dbReference type="GO" id="GO:0003677">
    <property type="term" value="F:DNA binding"/>
    <property type="evidence" value="ECO:0007669"/>
    <property type="project" value="TreeGrafter"/>
</dbReference>
<dbReference type="InterPro" id="IPR049730">
    <property type="entry name" value="SNF2/RAD54-like_C"/>
</dbReference>
<evidence type="ECO:0000259" key="9">
    <source>
        <dbReference type="PROSITE" id="PS51194"/>
    </source>
</evidence>
<evidence type="ECO:0000256" key="3">
    <source>
        <dbReference type="ARBA" id="ARBA00022741"/>
    </source>
</evidence>
<feature type="compositionally biased region" description="Low complexity" evidence="7">
    <location>
        <begin position="1314"/>
        <end position="1333"/>
    </location>
</feature>
<feature type="compositionally biased region" description="Low complexity" evidence="7">
    <location>
        <begin position="919"/>
        <end position="942"/>
    </location>
</feature>
<evidence type="ECO:0000256" key="7">
    <source>
        <dbReference type="SAM" id="MobiDB-lite"/>
    </source>
</evidence>
<dbReference type="SMART" id="SM00487">
    <property type="entry name" value="DEXDc"/>
    <property type="match status" value="1"/>
</dbReference>
<dbReference type="Pfam" id="PF00271">
    <property type="entry name" value="Helicase_C"/>
    <property type="match status" value="1"/>
</dbReference>
<feature type="region of interest" description="Disordered" evidence="7">
    <location>
        <begin position="1283"/>
        <end position="1333"/>
    </location>
</feature>
<dbReference type="PROSITE" id="PS51192">
    <property type="entry name" value="HELICASE_ATP_BIND_1"/>
    <property type="match status" value="1"/>
</dbReference>
<dbReference type="InterPro" id="IPR001650">
    <property type="entry name" value="Helicase_C-like"/>
</dbReference>
<dbReference type="Proteomes" id="UP000292362">
    <property type="component" value="Unassembled WGS sequence"/>
</dbReference>
<organism evidence="10 11">
    <name type="scientific">Hamiltosporidium tvaerminnensis</name>
    <dbReference type="NCBI Taxonomy" id="1176355"/>
    <lineage>
        <taxon>Eukaryota</taxon>
        <taxon>Fungi</taxon>
        <taxon>Fungi incertae sedis</taxon>
        <taxon>Microsporidia</taxon>
        <taxon>Dubosqiidae</taxon>
        <taxon>Hamiltosporidium</taxon>
    </lineage>
</organism>
<dbReference type="InterPro" id="IPR000953">
    <property type="entry name" value="Chromo/chromo_shadow_dom"/>
</dbReference>
<dbReference type="SUPFAM" id="SSF54160">
    <property type="entry name" value="Chromo domain-like"/>
    <property type="match status" value="1"/>
</dbReference>
<reference evidence="10 11" key="1">
    <citation type="submission" date="2017-12" db="EMBL/GenBank/DDBJ databases">
        <authorList>
            <person name="Pombert J.-F."/>
            <person name="Haag K.L."/>
            <person name="Ebert D."/>
        </authorList>
    </citation>
    <scope>NUCLEOTIDE SEQUENCE [LARGE SCALE GENOMIC DNA]</scope>
    <source>
        <strain evidence="10">FI-OER-3-3</strain>
    </source>
</reference>
<evidence type="ECO:0000313" key="10">
    <source>
        <dbReference type="EMBL" id="TBU01039.1"/>
    </source>
</evidence>
<dbReference type="GO" id="GO:0000785">
    <property type="term" value="C:chromatin"/>
    <property type="evidence" value="ECO:0007669"/>
    <property type="project" value="TreeGrafter"/>
</dbReference>
<dbReference type="GO" id="GO:0010468">
    <property type="term" value="P:regulation of gene expression"/>
    <property type="evidence" value="ECO:0007669"/>
    <property type="project" value="TreeGrafter"/>
</dbReference>
<feature type="region of interest" description="Disordered" evidence="7">
    <location>
        <begin position="1"/>
        <end position="63"/>
    </location>
</feature>
<feature type="region of interest" description="Disordered" evidence="7">
    <location>
        <begin position="1541"/>
        <end position="1568"/>
    </location>
</feature>
<keyword evidence="3" id="KW-0547">Nucleotide-binding</keyword>
<dbReference type="PANTHER" id="PTHR45623:SF11">
    <property type="entry name" value="KISMET, ISOFORM C"/>
    <property type="match status" value="1"/>
</dbReference>
<keyword evidence="4" id="KW-0378">Hydrolase</keyword>
<dbReference type="InterPro" id="IPR016197">
    <property type="entry name" value="Chromo-like_dom_sf"/>
</dbReference>
<feature type="compositionally biased region" description="Low complexity" evidence="7">
    <location>
        <begin position="1542"/>
        <end position="1568"/>
    </location>
</feature>
<dbReference type="Pfam" id="PF00176">
    <property type="entry name" value="SNF2-rel_dom"/>
    <property type="match status" value="1"/>
</dbReference>
<gene>
    <name evidence="10" type="ORF">CWI37_0825p0010</name>
</gene>
<feature type="region of interest" description="Disordered" evidence="7">
    <location>
        <begin position="1420"/>
        <end position="1459"/>
    </location>
</feature>
<dbReference type="VEuPathDB" id="MicrosporidiaDB:CWI37_0825p0010"/>
<dbReference type="SUPFAM" id="SSF52540">
    <property type="entry name" value="P-loop containing nucleoside triphosphate hydrolases"/>
    <property type="match status" value="2"/>
</dbReference>
<feature type="compositionally biased region" description="Polar residues" evidence="7">
    <location>
        <begin position="819"/>
        <end position="830"/>
    </location>
</feature>
<dbReference type="PROSITE" id="PS51194">
    <property type="entry name" value="HELICASE_CTER"/>
    <property type="match status" value="1"/>
</dbReference>
<dbReference type="SMART" id="SM00298">
    <property type="entry name" value="CHROMO"/>
    <property type="match status" value="2"/>
</dbReference>
<dbReference type="Gene3D" id="3.40.50.10810">
    <property type="entry name" value="Tandem AAA-ATPase domain"/>
    <property type="match status" value="1"/>
</dbReference>
<feature type="compositionally biased region" description="Low complexity" evidence="7">
    <location>
        <begin position="142"/>
        <end position="154"/>
    </location>
</feature>
<dbReference type="CDD" id="cd18793">
    <property type="entry name" value="SF2_C_SNF"/>
    <property type="match status" value="1"/>
</dbReference>
<dbReference type="EMBL" id="PITJ01000825">
    <property type="protein sequence ID" value="TBU01039.1"/>
    <property type="molecule type" value="Genomic_DNA"/>
</dbReference>
<evidence type="ECO:0000313" key="11">
    <source>
        <dbReference type="Proteomes" id="UP000292362"/>
    </source>
</evidence>
<feature type="compositionally biased region" description="Low complexity" evidence="7">
    <location>
        <begin position="14"/>
        <end position="37"/>
    </location>
</feature>
<feature type="domain" description="Helicase ATP-binding" evidence="8">
    <location>
        <begin position="458"/>
        <end position="628"/>
    </location>
</feature>
<dbReference type="InterPro" id="IPR014001">
    <property type="entry name" value="Helicase_ATP-bd"/>
</dbReference>